<evidence type="ECO:0000313" key="2">
    <source>
        <dbReference type="EMBL" id="VDK45896.1"/>
    </source>
</evidence>
<sequence>MSHYELGSAPDQTTTAIKWPHDSLAAHLAVGVGSTAARYSDSGSPGGFAPLTHNHSGSAAATLRIPSLAASYSNNNSMGGSVYNRFLPALQPQPQPQPGLVTAPSTQQQSDAAQKLFAQLTNSANTTTTQHLSQFVNQQHHLYMAAAAEEAKLLDSSQKLIQDWRDRTSKLAVTTKPISNATGADQLWLDEQKTNLVHQLAQPYQKHLIQQRLTATTPPNITTSPPFIPQPQPPAHSPVRSSHSSTPSLLTPSASQQQQLATVQQHQSAAALVTAAASLLSTDERIGTNLSTSNTTLVETSRISIPDSTTTGTLIDGAKNGGAFTSFKHTSSSVIMQSHSSKGDAERDDIMEMNDQMNGVEHGAQIEDAPMKEVDSEYAELMCGGSSSVGSSTKSDMDILDEETHVASSSNSSSSSNTIKDGSNQNVLNQKGDKELLLHALSNQQQLRSVLDYDVDENNGDDTMRTAVAQQNEHQIKGEKVIDEWTDEVKRRPSTDTTYIISNGTTQPKEEDSNSPRKELSSIILRKDG</sequence>
<accession>A0A0M3JVT8</accession>
<dbReference type="Proteomes" id="UP000267096">
    <property type="component" value="Unassembled WGS sequence"/>
</dbReference>
<feature type="compositionally biased region" description="Basic and acidic residues" evidence="1">
    <location>
        <begin position="508"/>
        <end position="529"/>
    </location>
</feature>
<feature type="compositionally biased region" description="Pro residues" evidence="1">
    <location>
        <begin position="226"/>
        <end position="236"/>
    </location>
</feature>
<feature type="region of interest" description="Disordered" evidence="1">
    <location>
        <begin position="490"/>
        <end position="529"/>
    </location>
</feature>
<dbReference type="EMBL" id="UYRR01031105">
    <property type="protein sequence ID" value="VDK45896.1"/>
    <property type="molecule type" value="Genomic_DNA"/>
</dbReference>
<reference evidence="4" key="1">
    <citation type="submission" date="2017-02" db="UniProtKB">
        <authorList>
            <consortium name="WormBaseParasite"/>
        </authorList>
    </citation>
    <scope>IDENTIFICATION</scope>
</reference>
<feature type="compositionally biased region" description="Polar residues" evidence="1">
    <location>
        <begin position="495"/>
        <end position="507"/>
    </location>
</feature>
<protein>
    <submittedName>
        <fullName evidence="4">POU domain protein</fullName>
    </submittedName>
</protein>
<evidence type="ECO:0000313" key="4">
    <source>
        <dbReference type="WBParaSite" id="ASIM_0001235401-mRNA-1"/>
    </source>
</evidence>
<feature type="compositionally biased region" description="Low complexity" evidence="1">
    <location>
        <begin position="237"/>
        <end position="259"/>
    </location>
</feature>
<feature type="compositionally biased region" description="Low complexity" evidence="1">
    <location>
        <begin position="408"/>
        <end position="417"/>
    </location>
</feature>
<feature type="region of interest" description="Disordered" evidence="1">
    <location>
        <begin position="403"/>
        <end position="427"/>
    </location>
</feature>
<dbReference type="WBParaSite" id="ASIM_0001235401-mRNA-1">
    <property type="protein sequence ID" value="ASIM_0001235401-mRNA-1"/>
    <property type="gene ID" value="ASIM_0001235401"/>
</dbReference>
<feature type="compositionally biased region" description="Polar residues" evidence="1">
    <location>
        <begin position="418"/>
        <end position="427"/>
    </location>
</feature>
<name>A0A0M3JVT8_ANISI</name>
<proteinExistence type="predicted"/>
<evidence type="ECO:0000313" key="3">
    <source>
        <dbReference type="Proteomes" id="UP000267096"/>
    </source>
</evidence>
<reference evidence="2 3" key="2">
    <citation type="submission" date="2018-11" db="EMBL/GenBank/DDBJ databases">
        <authorList>
            <consortium name="Pathogen Informatics"/>
        </authorList>
    </citation>
    <scope>NUCLEOTIDE SEQUENCE [LARGE SCALE GENOMIC DNA]</scope>
</reference>
<keyword evidence="3" id="KW-1185">Reference proteome</keyword>
<gene>
    <name evidence="2" type="ORF">ASIM_LOCUS11820</name>
</gene>
<feature type="region of interest" description="Disordered" evidence="1">
    <location>
        <begin position="216"/>
        <end position="259"/>
    </location>
</feature>
<evidence type="ECO:0000256" key="1">
    <source>
        <dbReference type="SAM" id="MobiDB-lite"/>
    </source>
</evidence>
<organism evidence="4">
    <name type="scientific">Anisakis simplex</name>
    <name type="common">Herring worm</name>
    <dbReference type="NCBI Taxonomy" id="6269"/>
    <lineage>
        <taxon>Eukaryota</taxon>
        <taxon>Metazoa</taxon>
        <taxon>Ecdysozoa</taxon>
        <taxon>Nematoda</taxon>
        <taxon>Chromadorea</taxon>
        <taxon>Rhabditida</taxon>
        <taxon>Spirurina</taxon>
        <taxon>Ascaridomorpha</taxon>
        <taxon>Ascaridoidea</taxon>
        <taxon>Anisakidae</taxon>
        <taxon>Anisakis</taxon>
        <taxon>Anisakis simplex complex</taxon>
    </lineage>
</organism>
<dbReference type="AlphaFoldDB" id="A0A0M3JVT8"/>